<keyword evidence="3" id="KW-1185">Reference proteome</keyword>
<dbReference type="Proteomes" id="UP000054653">
    <property type="component" value="Unassembled WGS sequence"/>
</dbReference>
<name>A0A0V1CGR6_TRIBR</name>
<feature type="region of interest" description="Disordered" evidence="1">
    <location>
        <begin position="49"/>
        <end position="81"/>
    </location>
</feature>
<sequence>MPTFFGQIHTQHGMQGVDLEELGKALVQPEIMRSETLFRTAATETAFEKLRQEAEHPSTSASTDTDRSGKKRSLMPTVCFK</sequence>
<reference evidence="2 3" key="1">
    <citation type="submission" date="2015-01" db="EMBL/GenBank/DDBJ databases">
        <title>Evolution of Trichinella species and genotypes.</title>
        <authorList>
            <person name="Korhonen P.K."/>
            <person name="Edoardo P."/>
            <person name="Giuseppe L.R."/>
            <person name="Gasser R.B."/>
        </authorList>
    </citation>
    <scope>NUCLEOTIDE SEQUENCE [LARGE SCALE GENOMIC DNA]</scope>
    <source>
        <strain evidence="2">ISS120</strain>
    </source>
</reference>
<organism evidence="2 3">
    <name type="scientific">Trichinella britovi</name>
    <name type="common">Parasitic roundworm</name>
    <dbReference type="NCBI Taxonomy" id="45882"/>
    <lineage>
        <taxon>Eukaryota</taxon>
        <taxon>Metazoa</taxon>
        <taxon>Ecdysozoa</taxon>
        <taxon>Nematoda</taxon>
        <taxon>Enoplea</taxon>
        <taxon>Dorylaimia</taxon>
        <taxon>Trichinellida</taxon>
        <taxon>Trichinellidae</taxon>
        <taxon>Trichinella</taxon>
    </lineage>
</organism>
<gene>
    <name evidence="2" type="ORF">T03_5005</name>
</gene>
<evidence type="ECO:0000313" key="2">
    <source>
        <dbReference type="EMBL" id="KRY48490.1"/>
    </source>
</evidence>
<comment type="caution">
    <text evidence="2">The sequence shown here is derived from an EMBL/GenBank/DDBJ whole genome shotgun (WGS) entry which is preliminary data.</text>
</comment>
<proteinExistence type="predicted"/>
<dbReference type="EMBL" id="JYDI01000206">
    <property type="protein sequence ID" value="KRY48490.1"/>
    <property type="molecule type" value="Genomic_DNA"/>
</dbReference>
<accession>A0A0V1CGR6</accession>
<dbReference type="AlphaFoldDB" id="A0A0V1CGR6"/>
<dbReference type="OrthoDB" id="10386271at2759"/>
<evidence type="ECO:0000256" key="1">
    <source>
        <dbReference type="SAM" id="MobiDB-lite"/>
    </source>
</evidence>
<protein>
    <submittedName>
        <fullName evidence="2">Uncharacterized protein</fullName>
    </submittedName>
</protein>
<evidence type="ECO:0000313" key="3">
    <source>
        <dbReference type="Proteomes" id="UP000054653"/>
    </source>
</evidence>
<dbReference type="OMA" id="QHDRRIG"/>